<dbReference type="InterPro" id="IPR047575">
    <property type="entry name" value="Sm"/>
</dbReference>
<evidence type="ECO:0000256" key="1">
    <source>
        <dbReference type="ARBA" id="ARBA00004123"/>
    </source>
</evidence>
<dbReference type="GO" id="GO:0006396">
    <property type="term" value="P:RNA processing"/>
    <property type="evidence" value="ECO:0007669"/>
    <property type="project" value="InterPro"/>
</dbReference>
<dbReference type="VEuPathDB" id="MicrosporidiaDB:M153_4810001637"/>
<evidence type="ECO:0000259" key="4">
    <source>
        <dbReference type="PROSITE" id="PS52002"/>
    </source>
</evidence>
<proteinExistence type="predicted"/>
<dbReference type="InterPro" id="IPR027141">
    <property type="entry name" value="LSm4/Sm_D1/D3"/>
</dbReference>
<organism evidence="5 6">
    <name type="scientific">Pseudoloma neurophilia</name>
    <dbReference type="NCBI Taxonomy" id="146866"/>
    <lineage>
        <taxon>Eukaryota</taxon>
        <taxon>Fungi</taxon>
        <taxon>Fungi incertae sedis</taxon>
        <taxon>Microsporidia</taxon>
        <taxon>Pseudoloma</taxon>
    </lineage>
</organism>
<dbReference type="SUPFAM" id="SSF50182">
    <property type="entry name" value="Sm-like ribonucleoproteins"/>
    <property type="match status" value="1"/>
</dbReference>
<evidence type="ECO:0000256" key="3">
    <source>
        <dbReference type="ARBA" id="ARBA00023274"/>
    </source>
</evidence>
<dbReference type="SMART" id="SM00651">
    <property type="entry name" value="Sm"/>
    <property type="match status" value="1"/>
</dbReference>
<reference evidence="5 6" key="1">
    <citation type="submission" date="2015-07" db="EMBL/GenBank/DDBJ databases">
        <title>The genome of Pseudoloma neurophilia, a relevant intracellular parasite of the zebrafish.</title>
        <authorList>
            <person name="Ndikumana S."/>
            <person name="Pelin A."/>
            <person name="Sanders J."/>
            <person name="Corradi N."/>
        </authorList>
    </citation>
    <scope>NUCLEOTIDE SEQUENCE [LARGE SCALE GENOMIC DNA]</scope>
    <source>
        <strain evidence="5 6">MK1</strain>
    </source>
</reference>
<dbReference type="InterPro" id="IPR001163">
    <property type="entry name" value="Sm_dom_euk/arc"/>
</dbReference>
<dbReference type="PROSITE" id="PS52002">
    <property type="entry name" value="SM"/>
    <property type="match status" value="1"/>
</dbReference>
<dbReference type="Pfam" id="PF01423">
    <property type="entry name" value="LSM"/>
    <property type="match status" value="1"/>
</dbReference>
<keyword evidence="3 5" id="KW-0687">Ribonucleoprotein</keyword>
<comment type="subcellular location">
    <subcellularLocation>
        <location evidence="1">Nucleus</location>
    </subcellularLocation>
</comment>
<dbReference type="OrthoDB" id="747253at2759"/>
<evidence type="ECO:0000313" key="6">
    <source>
        <dbReference type="Proteomes" id="UP000051530"/>
    </source>
</evidence>
<dbReference type="GO" id="GO:0097525">
    <property type="term" value="C:spliceosomal snRNP complex"/>
    <property type="evidence" value="ECO:0007669"/>
    <property type="project" value="UniProtKB-ARBA"/>
</dbReference>
<keyword evidence="6" id="KW-1185">Reference proteome</keyword>
<evidence type="ECO:0000313" key="5">
    <source>
        <dbReference type="EMBL" id="KRH93933.1"/>
    </source>
</evidence>
<dbReference type="EMBL" id="LGUB01000176">
    <property type="protein sequence ID" value="KRH93933.1"/>
    <property type="molecule type" value="Genomic_DNA"/>
</dbReference>
<feature type="domain" description="Sm" evidence="4">
    <location>
        <begin position="2"/>
        <end position="76"/>
    </location>
</feature>
<keyword evidence="2" id="KW-0539">Nucleus</keyword>
<accession>A0A0R0LX77</accession>
<name>A0A0R0LX77_9MICR</name>
<comment type="caution">
    <text evidence="5">The sequence shown here is derived from an EMBL/GenBank/DDBJ whole genome shotgun (WGS) entry which is preliminary data.</text>
</comment>
<gene>
    <name evidence="5" type="ORF">M153_4810001637</name>
</gene>
<dbReference type="PANTHER" id="PTHR23338">
    <property type="entry name" value="SMALL NUCLEAR RIBONUCLEOPROTEIN SM"/>
    <property type="match status" value="1"/>
</dbReference>
<dbReference type="GO" id="GO:0003723">
    <property type="term" value="F:RNA binding"/>
    <property type="evidence" value="ECO:0007669"/>
    <property type="project" value="InterPro"/>
</dbReference>
<evidence type="ECO:0000256" key="2">
    <source>
        <dbReference type="ARBA" id="ARBA00023242"/>
    </source>
</evidence>
<dbReference type="Gene3D" id="2.30.30.100">
    <property type="match status" value="1"/>
</dbReference>
<protein>
    <submittedName>
        <fullName evidence="5">Small nuclear ribonucleoprotein (SnRNP)</fullName>
    </submittedName>
</protein>
<dbReference type="Proteomes" id="UP000051530">
    <property type="component" value="Unassembled WGS sequence"/>
</dbReference>
<dbReference type="AlphaFoldDB" id="A0A0R0LX77"/>
<sequence>MYPVTLIRISKNQTLSIEMKTDEIYTGTLVSCDLYMNLHLRNVKFTDSTPEKKETTFQECVLRGNLVKRIRLNNKILFVQNIVERRKRTE</sequence>
<dbReference type="InterPro" id="IPR010920">
    <property type="entry name" value="LSM_dom_sf"/>
</dbReference>